<reference evidence="2 3" key="1">
    <citation type="journal article" date="2019" name="Nat. Med.">
        <title>A library of human gut bacterial isolates paired with longitudinal multiomics data enables mechanistic microbiome research.</title>
        <authorList>
            <person name="Poyet M."/>
            <person name="Groussin M."/>
            <person name="Gibbons S.M."/>
            <person name="Avila-Pacheco J."/>
            <person name="Jiang X."/>
            <person name="Kearney S.M."/>
            <person name="Perrotta A.R."/>
            <person name="Berdy B."/>
            <person name="Zhao S."/>
            <person name="Lieberman T.D."/>
            <person name="Swanson P.K."/>
            <person name="Smith M."/>
            <person name="Roesemann S."/>
            <person name="Alexander J.E."/>
            <person name="Rich S.A."/>
            <person name="Livny J."/>
            <person name="Vlamakis H."/>
            <person name="Clish C."/>
            <person name="Bullock K."/>
            <person name="Deik A."/>
            <person name="Scott J."/>
            <person name="Pierce K.A."/>
            <person name="Xavier R.J."/>
            <person name="Alm E.J."/>
        </authorList>
    </citation>
    <scope>NUCLEOTIDE SEQUENCE [LARGE SCALE GENOMIC DNA]</scope>
    <source>
        <strain evidence="2 3">BIOML-A1</strain>
    </source>
</reference>
<dbReference type="Gene3D" id="3.30.70.1290">
    <property type="entry name" value="Transposase IS200-like"/>
    <property type="match status" value="1"/>
</dbReference>
<proteinExistence type="predicted"/>
<name>A0A6L8T896_9FIRM</name>
<dbReference type="GO" id="GO:0004803">
    <property type="term" value="F:transposase activity"/>
    <property type="evidence" value="ECO:0007669"/>
    <property type="project" value="InterPro"/>
</dbReference>
<evidence type="ECO:0000313" key="2">
    <source>
        <dbReference type="EMBL" id="MZL35495.1"/>
    </source>
</evidence>
<gene>
    <name evidence="2" type="ORF">GT728_20590</name>
</gene>
<feature type="non-terminal residue" evidence="2">
    <location>
        <position position="1"/>
    </location>
</feature>
<sequence length="31" mass="3742">YWKPLFWSDSYFVATVSENSLDNVRAYIKNQ</sequence>
<dbReference type="AlphaFoldDB" id="A0A6L8T896"/>
<protein>
    <submittedName>
        <fullName evidence="2">Transposase</fullName>
    </submittedName>
</protein>
<dbReference type="SUPFAM" id="SSF143422">
    <property type="entry name" value="Transposase IS200-like"/>
    <property type="match status" value="1"/>
</dbReference>
<organism evidence="2 3">
    <name type="scientific">Blautia wexlerae</name>
    <dbReference type="NCBI Taxonomy" id="418240"/>
    <lineage>
        <taxon>Bacteria</taxon>
        <taxon>Bacillati</taxon>
        <taxon>Bacillota</taxon>
        <taxon>Clostridia</taxon>
        <taxon>Lachnospirales</taxon>
        <taxon>Lachnospiraceae</taxon>
        <taxon>Blautia</taxon>
    </lineage>
</organism>
<accession>A0A6L8T896</accession>
<dbReference type="Proteomes" id="UP000477285">
    <property type="component" value="Unassembled WGS sequence"/>
</dbReference>
<evidence type="ECO:0000259" key="1">
    <source>
        <dbReference type="Pfam" id="PF01797"/>
    </source>
</evidence>
<dbReference type="GO" id="GO:0003677">
    <property type="term" value="F:DNA binding"/>
    <property type="evidence" value="ECO:0007669"/>
    <property type="project" value="InterPro"/>
</dbReference>
<evidence type="ECO:0000313" key="3">
    <source>
        <dbReference type="Proteomes" id="UP000477285"/>
    </source>
</evidence>
<comment type="caution">
    <text evidence="2">The sequence shown here is derived from an EMBL/GenBank/DDBJ whole genome shotgun (WGS) entry which is preliminary data.</text>
</comment>
<dbReference type="InterPro" id="IPR002686">
    <property type="entry name" value="Transposase_17"/>
</dbReference>
<dbReference type="EMBL" id="WWVQ01000104">
    <property type="protein sequence ID" value="MZL35495.1"/>
    <property type="molecule type" value="Genomic_DNA"/>
</dbReference>
<feature type="domain" description="Transposase IS200-like" evidence="1">
    <location>
        <begin position="1"/>
        <end position="31"/>
    </location>
</feature>
<dbReference type="InterPro" id="IPR036515">
    <property type="entry name" value="Transposase_17_sf"/>
</dbReference>
<dbReference type="Pfam" id="PF01797">
    <property type="entry name" value="Y1_Tnp"/>
    <property type="match status" value="1"/>
</dbReference>
<dbReference type="GO" id="GO:0006313">
    <property type="term" value="P:DNA transposition"/>
    <property type="evidence" value="ECO:0007669"/>
    <property type="project" value="InterPro"/>
</dbReference>